<organism evidence="2 3">
    <name type="scientific">Drechmeria coniospora</name>
    <name type="common">Nematophagous fungus</name>
    <name type="synonym">Meria coniospora</name>
    <dbReference type="NCBI Taxonomy" id="98403"/>
    <lineage>
        <taxon>Eukaryota</taxon>
        <taxon>Fungi</taxon>
        <taxon>Dikarya</taxon>
        <taxon>Ascomycota</taxon>
        <taxon>Pezizomycotina</taxon>
        <taxon>Sordariomycetes</taxon>
        <taxon>Hypocreomycetidae</taxon>
        <taxon>Hypocreales</taxon>
        <taxon>Ophiocordycipitaceae</taxon>
        <taxon>Drechmeria</taxon>
    </lineage>
</organism>
<proteinExistence type="predicted"/>
<sequence length="311" mass="33489">MAPANSKANYKTYESQARMVRAIVAAHPDVKWNYKEIAACYGSDMTEHALNHRFRRLRAQAAIVREGRQLGFDSKNLPASEELPIKLEDVDRNNIAKYFGQSTADGIQFQFRAIKRDADQLRQVEASGGDVLNCLNGSVGSAATTPSKLQTPSRRGASSGTGTSRKKRTLGRVYLKKEDSDDDLDNSDFGHDSGRDEHTPSKRSKTMAASAKKATPRRAAQMASDTIAADAAAQRQGSESPAPLQEPTAAKSLFGPFDAQSAAQSAAQSGPAALPTGFAANGSDTYMTSFRESLYHDDSGTVDDEYGDGEI</sequence>
<feature type="region of interest" description="Disordered" evidence="1">
    <location>
        <begin position="142"/>
        <end position="283"/>
    </location>
</feature>
<evidence type="ECO:0000313" key="2">
    <source>
        <dbReference type="EMBL" id="KYK55671.1"/>
    </source>
</evidence>
<reference evidence="2 3" key="1">
    <citation type="journal article" date="2016" name="Sci. Rep.">
        <title>Insights into Adaptations to a Near-Obligate Nematode Endoparasitic Lifestyle from the Finished Genome of Drechmeria coniospora.</title>
        <authorList>
            <person name="Zhang L."/>
            <person name="Zhou Z."/>
            <person name="Guo Q."/>
            <person name="Fokkens L."/>
            <person name="Miskei M."/>
            <person name="Pocsi I."/>
            <person name="Zhang W."/>
            <person name="Chen M."/>
            <person name="Wang L."/>
            <person name="Sun Y."/>
            <person name="Donzelli B.G."/>
            <person name="Gibson D.M."/>
            <person name="Nelson D.R."/>
            <person name="Luo J.G."/>
            <person name="Rep M."/>
            <person name="Liu H."/>
            <person name="Yang S."/>
            <person name="Wang J."/>
            <person name="Krasnoff S.B."/>
            <person name="Xu Y."/>
            <person name="Molnar I."/>
            <person name="Lin M."/>
        </authorList>
    </citation>
    <scope>NUCLEOTIDE SEQUENCE [LARGE SCALE GENOMIC DNA]</scope>
    <source>
        <strain evidence="2 3">ARSEF 6962</strain>
    </source>
</reference>
<name>A0A151GF32_DRECN</name>
<protein>
    <submittedName>
        <fullName evidence="2">Uncharacterized protein</fullName>
    </submittedName>
</protein>
<feature type="region of interest" description="Disordered" evidence="1">
    <location>
        <begin position="292"/>
        <end position="311"/>
    </location>
</feature>
<feature type="compositionally biased region" description="Low complexity" evidence="1">
    <location>
        <begin position="259"/>
        <end position="273"/>
    </location>
</feature>
<feature type="compositionally biased region" description="Acidic residues" evidence="1">
    <location>
        <begin position="300"/>
        <end position="311"/>
    </location>
</feature>
<evidence type="ECO:0000256" key="1">
    <source>
        <dbReference type="SAM" id="MobiDB-lite"/>
    </source>
</evidence>
<comment type="caution">
    <text evidence="2">The sequence shown here is derived from an EMBL/GenBank/DDBJ whole genome shotgun (WGS) entry which is preliminary data.</text>
</comment>
<feature type="compositionally biased region" description="Low complexity" evidence="1">
    <location>
        <begin position="151"/>
        <end position="163"/>
    </location>
</feature>
<accession>A0A151GF32</accession>
<gene>
    <name evidence="2" type="ORF">DCS_07635</name>
</gene>
<dbReference type="InParanoid" id="A0A151GF32"/>
<dbReference type="STRING" id="98403.A0A151GF32"/>
<dbReference type="AlphaFoldDB" id="A0A151GF32"/>
<dbReference type="Proteomes" id="UP000076580">
    <property type="component" value="Chromosome 03"/>
</dbReference>
<dbReference type="EMBL" id="LAYC01000003">
    <property type="protein sequence ID" value="KYK55671.1"/>
    <property type="molecule type" value="Genomic_DNA"/>
</dbReference>
<dbReference type="GeneID" id="63720278"/>
<feature type="compositionally biased region" description="Basic and acidic residues" evidence="1">
    <location>
        <begin position="188"/>
        <end position="200"/>
    </location>
</feature>
<feature type="compositionally biased region" description="Low complexity" evidence="1">
    <location>
        <begin position="206"/>
        <end position="233"/>
    </location>
</feature>
<evidence type="ECO:0000313" key="3">
    <source>
        <dbReference type="Proteomes" id="UP000076580"/>
    </source>
</evidence>
<dbReference type="RefSeq" id="XP_040655023.1">
    <property type="nucleotide sequence ID" value="XM_040804919.1"/>
</dbReference>
<keyword evidence="3" id="KW-1185">Reference proteome</keyword>